<keyword evidence="4" id="KW-1185">Reference proteome</keyword>
<gene>
    <name evidence="3" type="ORF">Oscil6304_6070</name>
</gene>
<dbReference type="RefSeq" id="WP_015152077.1">
    <property type="nucleotide sequence ID" value="NC_019694.1"/>
</dbReference>
<name>K9TSJ2_9CYAN</name>
<protein>
    <recommendedName>
        <fullName evidence="2">DUF6794 domain-containing protein</fullName>
    </recommendedName>
</protein>
<dbReference type="InterPro" id="IPR046744">
    <property type="entry name" value="DUF6794"/>
</dbReference>
<evidence type="ECO:0000259" key="2">
    <source>
        <dbReference type="Pfam" id="PF20594"/>
    </source>
</evidence>
<proteinExistence type="predicted"/>
<dbReference type="KEGG" id="oac:Oscil6304_6070"/>
<dbReference type="HOGENOM" id="CLU_2024390_0_0_3"/>
<evidence type="ECO:0000256" key="1">
    <source>
        <dbReference type="SAM" id="MobiDB-lite"/>
    </source>
</evidence>
<dbReference type="InParanoid" id="K9TSJ2"/>
<dbReference type="Proteomes" id="UP000010367">
    <property type="component" value="Plasmid pOSCIL6304.02"/>
</dbReference>
<feature type="region of interest" description="Disordered" evidence="1">
    <location>
        <begin position="1"/>
        <end position="29"/>
    </location>
</feature>
<accession>K9TSJ2</accession>
<organism evidence="3 4">
    <name type="scientific">Oscillatoria acuminata PCC 6304</name>
    <dbReference type="NCBI Taxonomy" id="56110"/>
    <lineage>
        <taxon>Bacteria</taxon>
        <taxon>Bacillati</taxon>
        <taxon>Cyanobacteriota</taxon>
        <taxon>Cyanophyceae</taxon>
        <taxon>Oscillatoriophycideae</taxon>
        <taxon>Oscillatoriales</taxon>
        <taxon>Oscillatoriaceae</taxon>
        <taxon>Oscillatoria</taxon>
    </lineage>
</organism>
<dbReference type="EMBL" id="CP003609">
    <property type="protein sequence ID" value="AFY85525.1"/>
    <property type="molecule type" value="Genomic_DNA"/>
</dbReference>
<geneLocation type="plasmid" evidence="3 4">
    <name>pOSCIL6304.02</name>
</geneLocation>
<dbReference type="AlphaFoldDB" id="K9TSJ2"/>
<evidence type="ECO:0000313" key="4">
    <source>
        <dbReference type="Proteomes" id="UP000010367"/>
    </source>
</evidence>
<feature type="compositionally biased region" description="Polar residues" evidence="1">
    <location>
        <begin position="9"/>
        <end position="19"/>
    </location>
</feature>
<evidence type="ECO:0000313" key="3">
    <source>
        <dbReference type="EMBL" id="AFY85525.1"/>
    </source>
</evidence>
<keyword evidence="3" id="KW-0614">Plasmid</keyword>
<sequence>MSKPIGVSPQPTEPKQQIHPTPDPDSPSGVLIPATIEEAVAELEKMLHPDLIEEIRNETESEFLASQHFELGLWIRLSWRLWRVSIPNKLIQCFQSMEIHHPDAMSSFLLIALWHHLHYSAT</sequence>
<feature type="domain" description="DUF6794" evidence="2">
    <location>
        <begin position="32"/>
        <end position="117"/>
    </location>
</feature>
<dbReference type="Pfam" id="PF20594">
    <property type="entry name" value="DUF6794"/>
    <property type="match status" value="1"/>
</dbReference>
<dbReference type="OrthoDB" id="983155at2"/>
<reference evidence="3 4" key="1">
    <citation type="submission" date="2012-06" db="EMBL/GenBank/DDBJ databases">
        <title>Finished plasmid 2 of genome of Oscillatoria acuminata PCC 6304.</title>
        <authorList>
            <consortium name="US DOE Joint Genome Institute"/>
            <person name="Gugger M."/>
            <person name="Coursin T."/>
            <person name="Rippka R."/>
            <person name="Tandeau De Marsac N."/>
            <person name="Huntemann M."/>
            <person name="Wei C.-L."/>
            <person name="Han J."/>
            <person name="Detter J.C."/>
            <person name="Han C."/>
            <person name="Tapia R."/>
            <person name="Davenport K."/>
            <person name="Daligault H."/>
            <person name="Erkkila T."/>
            <person name="Gu W."/>
            <person name="Munk A.C.C."/>
            <person name="Teshima H."/>
            <person name="Xu Y."/>
            <person name="Chain P."/>
            <person name="Chen A."/>
            <person name="Krypides N."/>
            <person name="Mavromatis K."/>
            <person name="Markowitz V."/>
            <person name="Szeto E."/>
            <person name="Ivanova N."/>
            <person name="Mikhailova N."/>
            <person name="Ovchinnikova G."/>
            <person name="Pagani I."/>
            <person name="Pati A."/>
            <person name="Goodwin L."/>
            <person name="Peters L."/>
            <person name="Pitluck S."/>
            <person name="Woyke T."/>
            <person name="Kerfeld C."/>
        </authorList>
    </citation>
    <scope>NUCLEOTIDE SEQUENCE [LARGE SCALE GENOMIC DNA]</scope>
    <source>
        <strain evidence="3 4">PCC 6304</strain>
        <plasmid evidence="4">Plasmid pOSCIL6304.02</plasmid>
    </source>
</reference>